<proteinExistence type="predicted"/>
<accession>X1KAN7</accession>
<gene>
    <name evidence="1" type="ORF">S03H2_57162</name>
</gene>
<protein>
    <submittedName>
        <fullName evidence="1">Uncharacterized protein</fullName>
    </submittedName>
</protein>
<dbReference type="AlphaFoldDB" id="X1KAN7"/>
<feature type="non-terminal residue" evidence="1">
    <location>
        <position position="1"/>
    </location>
</feature>
<comment type="caution">
    <text evidence="1">The sequence shown here is derived from an EMBL/GenBank/DDBJ whole genome shotgun (WGS) entry which is preliminary data.</text>
</comment>
<name>X1KAN7_9ZZZZ</name>
<organism evidence="1">
    <name type="scientific">marine sediment metagenome</name>
    <dbReference type="NCBI Taxonomy" id="412755"/>
    <lineage>
        <taxon>unclassified sequences</taxon>
        <taxon>metagenomes</taxon>
        <taxon>ecological metagenomes</taxon>
    </lineage>
</organism>
<sequence>KEKENGSGKIEKEVKGKVWVISYLPLLNYDYGDEVKVDNMRRRMRKIGIAKVEATCQNDERKQKIHYQASFPLEVKNNR</sequence>
<dbReference type="EMBL" id="BARU01036622">
    <property type="protein sequence ID" value="GAH79133.1"/>
    <property type="molecule type" value="Genomic_DNA"/>
</dbReference>
<reference evidence="1" key="1">
    <citation type="journal article" date="2014" name="Front. Microbiol.">
        <title>High frequency of phylogenetically diverse reductive dehalogenase-homologous genes in deep subseafloor sedimentary metagenomes.</title>
        <authorList>
            <person name="Kawai M."/>
            <person name="Futagami T."/>
            <person name="Toyoda A."/>
            <person name="Takaki Y."/>
            <person name="Nishi S."/>
            <person name="Hori S."/>
            <person name="Arai W."/>
            <person name="Tsubouchi T."/>
            <person name="Morono Y."/>
            <person name="Uchiyama I."/>
            <person name="Ito T."/>
            <person name="Fujiyama A."/>
            <person name="Inagaki F."/>
            <person name="Takami H."/>
        </authorList>
    </citation>
    <scope>NUCLEOTIDE SEQUENCE</scope>
    <source>
        <strain evidence="1">Expedition CK06-06</strain>
    </source>
</reference>
<evidence type="ECO:0000313" key="1">
    <source>
        <dbReference type="EMBL" id="GAH79133.1"/>
    </source>
</evidence>